<dbReference type="InterPro" id="IPR039791">
    <property type="entry name" value="GCM"/>
</dbReference>
<protein>
    <submittedName>
        <fullName evidence="9">Chorion-specific transcription factor GCMb-like isoform X1</fullName>
    </submittedName>
</protein>
<sequence>MSGADRGVLCVCRMTLTEEPSYRTPLHDTGPDSTHKWDINDSTLPMVCEVDDFQEWPDGNNRFVYSSSCEDARRHISGWAMRNTNNHNAHILKKSCLGVFVCSYDCTLPNGEKVHLRPAICDKARRKQIGKSCPGPNCRGRLELMTCKGHCGYPVTHFWRHINNAIFFQAKGIHDHPRPEIKSSAEARRHHKLKNKSSMSEINQKKRKREMLWSSTKERATKAYPGFDILCSCPPFECTCSHVRMQYKETRVDNERANFPLCPSSYPPQIYEASPSPWQRPSGDCSYVQSAMHRQHNSEQTFPENDELPTLSSFTATFANTCTPRNMDSSYPRFEMYRGCDRGFSYTDTSNQRFASPVERYSRTTKSCYDTREFYNSSCLSERPKLYSSDSHSLKIKTENDDPDFGNIASISNQCALTNRTETESSRLLRDENCQEFSHLPEVESNSLYSMNDVTDSDIIQNFFSRMPSDQFDESSFIPTSLSQTSTGPKYIELKPLKKAKPDLNSLAFSSSPQLFPHRSVHDVGSDGCSSGHIRPQPNCSTAFTDPYYHNDTHQHYPNKQPCNHSINITLTYN</sequence>
<evidence type="ECO:0000313" key="8">
    <source>
        <dbReference type="Proteomes" id="UP000694844"/>
    </source>
</evidence>
<dbReference type="AlphaFoldDB" id="A0A8B8CSE1"/>
<evidence type="ECO:0000256" key="4">
    <source>
        <dbReference type="ARBA" id="ARBA00023163"/>
    </source>
</evidence>
<dbReference type="KEGG" id="cvn:111121596"/>
<keyword evidence="3" id="KW-0238">DNA-binding</keyword>
<gene>
    <name evidence="9" type="primary">LOC111121596</name>
</gene>
<keyword evidence="4" id="KW-0804">Transcription</keyword>
<keyword evidence="8" id="KW-1185">Reference proteome</keyword>
<reference evidence="9" key="1">
    <citation type="submission" date="2025-08" db="UniProtKB">
        <authorList>
            <consortium name="RefSeq"/>
        </authorList>
    </citation>
    <scope>IDENTIFICATION</scope>
    <source>
        <tissue evidence="9">Whole sample</tissue>
    </source>
</reference>
<organism evidence="8 9">
    <name type="scientific">Crassostrea virginica</name>
    <name type="common">Eastern oyster</name>
    <dbReference type="NCBI Taxonomy" id="6565"/>
    <lineage>
        <taxon>Eukaryota</taxon>
        <taxon>Metazoa</taxon>
        <taxon>Spiralia</taxon>
        <taxon>Lophotrochozoa</taxon>
        <taxon>Mollusca</taxon>
        <taxon>Bivalvia</taxon>
        <taxon>Autobranchia</taxon>
        <taxon>Pteriomorphia</taxon>
        <taxon>Ostreida</taxon>
        <taxon>Ostreoidea</taxon>
        <taxon>Ostreidae</taxon>
        <taxon>Crassostrea</taxon>
    </lineage>
</organism>
<feature type="region of interest" description="Disordered" evidence="6">
    <location>
        <begin position="184"/>
        <end position="212"/>
    </location>
</feature>
<keyword evidence="1" id="KW-0217">Developmental protein</keyword>
<evidence type="ECO:0000256" key="3">
    <source>
        <dbReference type="ARBA" id="ARBA00023125"/>
    </source>
</evidence>
<dbReference type="GO" id="GO:0000978">
    <property type="term" value="F:RNA polymerase II cis-regulatory region sequence-specific DNA binding"/>
    <property type="evidence" value="ECO:0007669"/>
    <property type="project" value="TreeGrafter"/>
</dbReference>
<dbReference type="Gene3D" id="2.20.25.670">
    <property type="entry name" value="GCM domain, large subdomain"/>
    <property type="match status" value="1"/>
</dbReference>
<dbReference type="Proteomes" id="UP000694844">
    <property type="component" value="Chromosome 2"/>
</dbReference>
<dbReference type="Gene3D" id="3.30.70.3530">
    <property type="entry name" value="GCM motif"/>
    <property type="match status" value="1"/>
</dbReference>
<dbReference type="Pfam" id="PF03615">
    <property type="entry name" value="GCM"/>
    <property type="match status" value="1"/>
</dbReference>
<evidence type="ECO:0000256" key="5">
    <source>
        <dbReference type="ARBA" id="ARBA00023242"/>
    </source>
</evidence>
<feature type="domain" description="GCM" evidence="7">
    <location>
        <begin position="35"/>
        <end position="191"/>
    </location>
</feature>
<keyword evidence="5" id="KW-0539">Nucleus</keyword>
<dbReference type="RefSeq" id="XP_022318650.1">
    <property type="nucleotide sequence ID" value="XM_022462942.1"/>
</dbReference>
<dbReference type="InterPro" id="IPR036115">
    <property type="entry name" value="GCM_dom_sf"/>
</dbReference>
<evidence type="ECO:0000259" key="7">
    <source>
        <dbReference type="PROSITE" id="PS50807"/>
    </source>
</evidence>
<dbReference type="GeneID" id="111121596"/>
<dbReference type="InterPro" id="IPR043021">
    <property type="entry name" value="GCM_small"/>
</dbReference>
<evidence type="ECO:0000256" key="1">
    <source>
        <dbReference type="ARBA" id="ARBA00022473"/>
    </source>
</evidence>
<evidence type="ECO:0000313" key="9">
    <source>
        <dbReference type="RefSeq" id="XP_022318650.1"/>
    </source>
</evidence>
<dbReference type="PANTHER" id="PTHR12414">
    <property type="entry name" value="GLIAL CELLS MISSING RELATED/GLIDE"/>
    <property type="match status" value="1"/>
</dbReference>
<name>A0A8B8CSE1_CRAVI</name>
<evidence type="ECO:0000256" key="6">
    <source>
        <dbReference type="SAM" id="MobiDB-lite"/>
    </source>
</evidence>
<evidence type="ECO:0000256" key="2">
    <source>
        <dbReference type="ARBA" id="ARBA00023015"/>
    </source>
</evidence>
<dbReference type="GO" id="GO:0042063">
    <property type="term" value="P:gliogenesis"/>
    <property type="evidence" value="ECO:0007669"/>
    <property type="project" value="TreeGrafter"/>
</dbReference>
<dbReference type="OrthoDB" id="6241117at2759"/>
<dbReference type="InterPro" id="IPR043020">
    <property type="entry name" value="GCM_large"/>
</dbReference>
<accession>A0A8B8CSE1</accession>
<dbReference type="PROSITE" id="PS50807">
    <property type="entry name" value="GCM"/>
    <property type="match status" value="1"/>
</dbReference>
<dbReference type="PANTHER" id="PTHR12414:SF8">
    <property type="entry name" value="TRANSCRIPTION FACTOR GLIAL CELLS MISSING-RELATED"/>
    <property type="match status" value="1"/>
</dbReference>
<proteinExistence type="predicted"/>
<dbReference type="InterPro" id="IPR003902">
    <property type="entry name" value="Tscrpt_reg_GCM"/>
</dbReference>
<dbReference type="GO" id="GO:0005634">
    <property type="term" value="C:nucleus"/>
    <property type="evidence" value="ECO:0007669"/>
    <property type="project" value="TreeGrafter"/>
</dbReference>
<dbReference type="SUPFAM" id="SSF90073">
    <property type="entry name" value="GCM domain"/>
    <property type="match status" value="1"/>
</dbReference>
<keyword evidence="2" id="KW-0805">Transcription regulation</keyword>
<dbReference type="GO" id="GO:0001228">
    <property type="term" value="F:DNA-binding transcription activator activity, RNA polymerase II-specific"/>
    <property type="evidence" value="ECO:0007669"/>
    <property type="project" value="InterPro"/>
</dbReference>